<dbReference type="InterPro" id="IPR001173">
    <property type="entry name" value="Glyco_trans_2-like"/>
</dbReference>
<evidence type="ECO:0000259" key="1">
    <source>
        <dbReference type="Pfam" id="PF00535"/>
    </source>
</evidence>
<protein>
    <submittedName>
        <fullName evidence="3">Glyco_trans_2-like domain-containing protein</fullName>
    </submittedName>
</protein>
<dbReference type="PANTHER" id="PTHR22916:SF3">
    <property type="entry name" value="UDP-GLCNAC:BETAGAL BETA-1,3-N-ACETYLGLUCOSAMINYLTRANSFERASE-LIKE PROTEIN 1"/>
    <property type="match status" value="1"/>
</dbReference>
<dbReference type="PANTHER" id="PTHR22916">
    <property type="entry name" value="GLYCOSYLTRANSFERASE"/>
    <property type="match status" value="1"/>
</dbReference>
<reference evidence="3" key="2">
    <citation type="submission" date="2020-10" db="UniProtKB">
        <authorList>
            <consortium name="WormBaseParasite"/>
        </authorList>
    </citation>
    <scope>IDENTIFICATION</scope>
</reference>
<dbReference type="Proteomes" id="UP000492821">
    <property type="component" value="Unassembled WGS sequence"/>
</dbReference>
<dbReference type="Gene3D" id="3.90.550.10">
    <property type="entry name" value="Spore Coat Polysaccharide Biosynthesis Protein SpsA, Chain A"/>
    <property type="match status" value="1"/>
</dbReference>
<sequence length="361" mass="40065">MTAVGSTNIAVSIIIPVRDGEKFLRPCLLSVLAQKACPTLEVSIFDDGSKDATMAIVEEFRPQFESAGITVTTGGTATSGGVGFAKNGSVRQSSGKFLCFLDADDVMSPHRIAEQYAEALKHPEDTVFIGCNFIRDPVGSTERYTRWAAELSPEDVKLQIYTAFGPTLTAPTWFISRKLYNKVNGFVDTIPKGFPEDLVFFYNAIDVGAELVKINRPLMTYRYHPDCATFGVDERTIWGIRIARLESVLFKEWESDYGSDFTFTIWNAGKQGKQFYKSLSPANQARVAAFCDVDVKKLSKRVYECYDPVQRKVTAKIPIMSHLDAIPPVIVCVKLDLTDGGLEANLAAKSWTQGRDYVHFS</sequence>
<evidence type="ECO:0000313" key="3">
    <source>
        <dbReference type="WBParaSite" id="Pan_g15172.t1"/>
    </source>
</evidence>
<reference evidence="2" key="1">
    <citation type="journal article" date="2013" name="Genetics">
        <title>The draft genome and transcriptome of Panagrellus redivivus are shaped by the harsh demands of a free-living lifestyle.</title>
        <authorList>
            <person name="Srinivasan J."/>
            <person name="Dillman A.R."/>
            <person name="Macchietto M.G."/>
            <person name="Heikkinen L."/>
            <person name="Lakso M."/>
            <person name="Fracchia K.M."/>
            <person name="Antoshechkin I."/>
            <person name="Mortazavi A."/>
            <person name="Wong G."/>
            <person name="Sternberg P.W."/>
        </authorList>
    </citation>
    <scope>NUCLEOTIDE SEQUENCE [LARGE SCALE GENOMIC DNA]</scope>
    <source>
        <strain evidence="2">MT8872</strain>
    </source>
</reference>
<organism evidence="2 3">
    <name type="scientific">Panagrellus redivivus</name>
    <name type="common">Microworm</name>
    <dbReference type="NCBI Taxonomy" id="6233"/>
    <lineage>
        <taxon>Eukaryota</taxon>
        <taxon>Metazoa</taxon>
        <taxon>Ecdysozoa</taxon>
        <taxon>Nematoda</taxon>
        <taxon>Chromadorea</taxon>
        <taxon>Rhabditida</taxon>
        <taxon>Tylenchina</taxon>
        <taxon>Panagrolaimomorpha</taxon>
        <taxon>Panagrolaimoidea</taxon>
        <taxon>Panagrolaimidae</taxon>
        <taxon>Panagrellus</taxon>
    </lineage>
</organism>
<dbReference type="Pfam" id="PF00535">
    <property type="entry name" value="Glycos_transf_2"/>
    <property type="match status" value="1"/>
</dbReference>
<dbReference type="AlphaFoldDB" id="A0A7E4V0R5"/>
<keyword evidence="2" id="KW-1185">Reference proteome</keyword>
<dbReference type="InterPro" id="IPR029044">
    <property type="entry name" value="Nucleotide-diphossugar_trans"/>
</dbReference>
<feature type="domain" description="Glycosyltransferase 2-like" evidence="1">
    <location>
        <begin position="12"/>
        <end position="180"/>
    </location>
</feature>
<dbReference type="WBParaSite" id="Pan_g15172.t1">
    <property type="protein sequence ID" value="Pan_g15172.t1"/>
    <property type="gene ID" value="Pan_g15172"/>
</dbReference>
<evidence type="ECO:0000313" key="2">
    <source>
        <dbReference type="Proteomes" id="UP000492821"/>
    </source>
</evidence>
<accession>A0A7E4V0R5</accession>
<dbReference type="SUPFAM" id="SSF53448">
    <property type="entry name" value="Nucleotide-diphospho-sugar transferases"/>
    <property type="match status" value="1"/>
</dbReference>
<proteinExistence type="predicted"/>
<name>A0A7E4V0R5_PANRE</name>
<dbReference type="GO" id="GO:0016758">
    <property type="term" value="F:hexosyltransferase activity"/>
    <property type="evidence" value="ECO:0007669"/>
    <property type="project" value="UniProtKB-ARBA"/>
</dbReference>